<reference evidence="4 5" key="1">
    <citation type="submission" date="2016-09" db="EMBL/GenBank/DDBJ databases">
        <title>Vagococcus teuberi sp. nov., isolated from the Malian artisanal sour milk fene.</title>
        <authorList>
            <person name="Wullschleger S."/>
            <person name="Seifert C."/>
            <person name="Baumgartner S."/>
            <person name="Lacroix C."/>
            <person name="Bonfoh B."/>
            <person name="Stevens M.J."/>
            <person name="Meile L."/>
        </authorList>
    </citation>
    <scope>NUCLEOTIDE SEQUENCE [LARGE SCALE GENOMIC DNA]</scope>
    <source>
        <strain evidence="4 5">DSM 21459</strain>
    </source>
</reference>
<dbReference type="EMBL" id="CP017267">
    <property type="protein sequence ID" value="APB32108.1"/>
    <property type="molecule type" value="Genomic_DNA"/>
</dbReference>
<dbReference type="OrthoDB" id="2356942at2"/>
<gene>
    <name evidence="4" type="ORF">BHY08_09980</name>
</gene>
<dbReference type="Proteomes" id="UP000191200">
    <property type="component" value="Chromosome"/>
</dbReference>
<evidence type="ECO:0000259" key="3">
    <source>
        <dbReference type="Pfam" id="PF13731"/>
    </source>
</evidence>
<evidence type="ECO:0000256" key="1">
    <source>
        <dbReference type="SAM" id="MobiDB-lite"/>
    </source>
</evidence>
<feature type="compositionally biased region" description="Low complexity" evidence="1">
    <location>
        <begin position="46"/>
        <end position="55"/>
    </location>
</feature>
<dbReference type="STRING" id="519472.BHY08_09980"/>
<evidence type="ECO:0000256" key="2">
    <source>
        <dbReference type="SAM" id="SignalP"/>
    </source>
</evidence>
<feature type="region of interest" description="Disordered" evidence="1">
    <location>
        <begin position="43"/>
        <end position="77"/>
    </location>
</feature>
<keyword evidence="2" id="KW-0732">Signal</keyword>
<evidence type="ECO:0000313" key="5">
    <source>
        <dbReference type="Proteomes" id="UP000191200"/>
    </source>
</evidence>
<dbReference type="AlphaFoldDB" id="A0A1J0A832"/>
<dbReference type="InterPro" id="IPR027994">
    <property type="entry name" value="WxL_dom"/>
</dbReference>
<feature type="domain" description="WxL" evidence="3">
    <location>
        <begin position="29"/>
        <end position="243"/>
    </location>
</feature>
<organism evidence="4 5">
    <name type="scientific">Vagococcus teuberi</name>
    <dbReference type="NCBI Taxonomy" id="519472"/>
    <lineage>
        <taxon>Bacteria</taxon>
        <taxon>Bacillati</taxon>
        <taxon>Bacillota</taxon>
        <taxon>Bacilli</taxon>
        <taxon>Lactobacillales</taxon>
        <taxon>Enterococcaceae</taxon>
        <taxon>Vagococcus</taxon>
    </lineage>
</organism>
<protein>
    <recommendedName>
        <fullName evidence="3">WxL domain-containing protein</fullName>
    </recommendedName>
</protein>
<evidence type="ECO:0000313" key="4">
    <source>
        <dbReference type="EMBL" id="APB32108.1"/>
    </source>
</evidence>
<keyword evidence="5" id="KW-1185">Reference proteome</keyword>
<feature type="chain" id="PRO_5009608657" description="WxL domain-containing protein" evidence="2">
    <location>
        <begin position="28"/>
        <end position="246"/>
    </location>
</feature>
<name>A0A1J0A832_9ENTE</name>
<feature type="signal peptide" evidence="2">
    <location>
        <begin position="1"/>
        <end position="27"/>
    </location>
</feature>
<dbReference type="RefSeq" id="WP_071457716.1">
    <property type="nucleotide sequence ID" value="NZ_CABJEN010000017.1"/>
</dbReference>
<proteinExistence type="predicted"/>
<dbReference type="Pfam" id="PF13731">
    <property type="entry name" value="WxL"/>
    <property type="match status" value="1"/>
</dbReference>
<sequence length="246" mass="25699">MKKQVKLISVISLSAIFMASFGTTIMAAEGENAESNATIKAIAGGNTPVKPVNPTDPKDPTKPGPTDPNDGNTTGQTGALQINYLSNLDFGSDIEITSKTVTANVKNDTPRFYQVSDLRGTAAGWKLNVSLGDFVPTDTKNTNKPITGATISFKNGEAVTSNDTVNGSDVDLAKTHDISLSAGNTGVQTLLSADKGTGRGTWLARYTAEAGATDNEHIVFSAPTNSITANTGYKATLTWQLVDGVK</sequence>
<accession>A0A1J0A832</accession>
<dbReference type="KEGG" id="vte:BHY08_09980"/>